<organism evidence="1">
    <name type="scientific">Podoviridae sp. ctQuf7</name>
    <dbReference type="NCBI Taxonomy" id="2827734"/>
    <lineage>
        <taxon>Viruses</taxon>
        <taxon>Duplodnaviria</taxon>
        <taxon>Heunggongvirae</taxon>
        <taxon>Uroviricota</taxon>
        <taxon>Caudoviricetes</taxon>
    </lineage>
</organism>
<reference evidence="1" key="1">
    <citation type="journal article" date="2021" name="Proc. Natl. Acad. Sci. U.S.A.">
        <title>A Catalog of Tens of Thousands of Viruses from Human Metagenomes Reveals Hidden Associations with Chronic Diseases.</title>
        <authorList>
            <person name="Tisza M.J."/>
            <person name="Buck C.B."/>
        </authorList>
    </citation>
    <scope>NUCLEOTIDE SEQUENCE</scope>
    <source>
        <strain evidence="1">CtQuf7</strain>
    </source>
</reference>
<sequence length="45" mass="5442">MCLRVILGRLRVIWDVLRVMRCLNNEQCIFQHIDTKEQKIVSTLR</sequence>
<dbReference type="EMBL" id="BK032801">
    <property type="protein sequence ID" value="DAF61016.1"/>
    <property type="molecule type" value="Genomic_DNA"/>
</dbReference>
<name>A0A8S5TD02_9CAUD</name>
<proteinExistence type="predicted"/>
<protein>
    <submittedName>
        <fullName evidence="1">Uncharacterized protein</fullName>
    </submittedName>
</protein>
<accession>A0A8S5TD02</accession>
<evidence type="ECO:0000313" key="1">
    <source>
        <dbReference type="EMBL" id="DAF61016.1"/>
    </source>
</evidence>